<evidence type="ECO:0000313" key="2">
    <source>
        <dbReference type="EMBL" id="TXJ44164.1"/>
    </source>
</evidence>
<keyword evidence="1" id="KW-0472">Membrane</keyword>
<organism evidence="2 3">
    <name type="scientific">Brachyspira aalborgi</name>
    <dbReference type="NCBI Taxonomy" id="29522"/>
    <lineage>
        <taxon>Bacteria</taxon>
        <taxon>Pseudomonadati</taxon>
        <taxon>Spirochaetota</taxon>
        <taxon>Spirochaetia</taxon>
        <taxon>Brachyspirales</taxon>
        <taxon>Brachyspiraceae</taxon>
        <taxon>Brachyspira</taxon>
    </lineage>
</organism>
<reference evidence="2 3" key="1">
    <citation type="journal article" date="1992" name="Lakartidningen">
        <title>[Penicillin V and not amoxicillin is the first choice preparation in acute otitis].</title>
        <authorList>
            <person name="Kamme C."/>
            <person name="Lundgren K."/>
            <person name="Prellner K."/>
        </authorList>
    </citation>
    <scope>NUCLEOTIDE SEQUENCE [LARGE SCALE GENOMIC DNA]</scope>
    <source>
        <strain evidence="2 3">PC3714II</strain>
    </source>
</reference>
<dbReference type="AlphaFoldDB" id="A0A5C8F463"/>
<gene>
    <name evidence="2" type="ORF">EPJ70_07980</name>
</gene>
<keyword evidence="1" id="KW-1133">Transmembrane helix</keyword>
<protein>
    <recommendedName>
        <fullName evidence="4">Transmembrane protein</fullName>
    </recommendedName>
</protein>
<sequence length="113" mass="13775">MNSIQFNSIQFNSIQFNSIQFNSIQFNSIQSHNFKFYFFINSCTFINILCLLFRHLFFNLLFLYFNFSNSKISKIGKLHFYFQKCFLIKNLILGRRLCLKQQKEFLLTNQNYF</sequence>
<evidence type="ECO:0008006" key="4">
    <source>
        <dbReference type="Google" id="ProtNLM"/>
    </source>
</evidence>
<feature type="transmembrane region" description="Helical" evidence="1">
    <location>
        <begin position="36"/>
        <end position="65"/>
    </location>
</feature>
<comment type="caution">
    <text evidence="2">The sequence shown here is derived from an EMBL/GenBank/DDBJ whole genome shotgun (WGS) entry which is preliminary data.</text>
</comment>
<proteinExistence type="predicted"/>
<keyword evidence="1" id="KW-0812">Transmembrane</keyword>
<accession>A0A5C8F463</accession>
<dbReference type="EMBL" id="SAYG01000009">
    <property type="protein sequence ID" value="TXJ44164.1"/>
    <property type="molecule type" value="Genomic_DNA"/>
</dbReference>
<evidence type="ECO:0000313" key="3">
    <source>
        <dbReference type="Proteomes" id="UP000324574"/>
    </source>
</evidence>
<dbReference type="Proteomes" id="UP000324574">
    <property type="component" value="Unassembled WGS sequence"/>
</dbReference>
<name>A0A5C8F463_9SPIR</name>
<evidence type="ECO:0000256" key="1">
    <source>
        <dbReference type="SAM" id="Phobius"/>
    </source>
</evidence>